<evidence type="ECO:0000256" key="2">
    <source>
        <dbReference type="ARBA" id="ARBA00022692"/>
    </source>
</evidence>
<feature type="transmembrane region" description="Helical" evidence="5">
    <location>
        <begin position="65"/>
        <end position="84"/>
    </location>
</feature>
<keyword evidence="9" id="KW-1185">Reference proteome</keyword>
<feature type="transmembrane region" description="Helical" evidence="5">
    <location>
        <begin position="245"/>
        <end position="266"/>
    </location>
</feature>
<dbReference type="EMBL" id="OC936386">
    <property type="protein sequence ID" value="CAD7660867.1"/>
    <property type="molecule type" value="Genomic_DNA"/>
</dbReference>
<dbReference type="PANTHER" id="PTHR22950:SF703">
    <property type="entry name" value="AMINO ACID TRANSPORTER TRANSMEMBRANE DOMAIN-CONTAINING PROTEIN"/>
    <property type="match status" value="1"/>
</dbReference>
<dbReference type="InterPro" id="IPR013057">
    <property type="entry name" value="AA_transpt_TM"/>
</dbReference>
<reference evidence="8" key="1">
    <citation type="submission" date="2020-11" db="EMBL/GenBank/DDBJ databases">
        <authorList>
            <person name="Tran Van P."/>
        </authorList>
    </citation>
    <scope>NUCLEOTIDE SEQUENCE</scope>
</reference>
<evidence type="ECO:0000256" key="3">
    <source>
        <dbReference type="ARBA" id="ARBA00022989"/>
    </source>
</evidence>
<feature type="transmembrane region" description="Helical" evidence="5">
    <location>
        <begin position="104"/>
        <end position="124"/>
    </location>
</feature>
<dbReference type="Pfam" id="PF01490">
    <property type="entry name" value="Aa_trans"/>
    <property type="match status" value="1"/>
</dbReference>
<sequence length="352" mass="38763">MNITRFGTSTVFLLIVSSLLQGVFTGLNAAKVMNLGVCSWVPIVGITLTPFMWLGSPADFWPAAYTAMISTVLGSVLLLISIGIDSKNRAKDAVYAMPTFINFFKAFGNILFAFGGASAFPNFQNDMKNKEEFPRAVTFGFIGLLVLYIPVSGGGYGVYGTSVHPNIIADLPANGLTTTIQIMFLIHCYFAFLIIINPVLLEIEELLNIPKHFNWKRCAFRTILMAAMVFTGMSVPTFGDIIDLIGGTTVAFMAFVMPPIFYFKLCSDDGNGAWTKKYAYISNIYLTPWLIPYIIGEIPRYMKIILIQIAILGVIGGIASTYSSIASFVDPNTSLEPACYVRHTNNTYFYKS</sequence>
<evidence type="ECO:0000259" key="7">
    <source>
        <dbReference type="Pfam" id="PF01490"/>
    </source>
</evidence>
<feature type="domain" description="Amino acid transporter transmembrane" evidence="7">
    <location>
        <begin position="3"/>
        <end position="276"/>
    </location>
</feature>
<dbReference type="GO" id="GO:0005774">
    <property type="term" value="C:vacuolar membrane"/>
    <property type="evidence" value="ECO:0007669"/>
    <property type="project" value="TreeGrafter"/>
</dbReference>
<gene>
    <name evidence="8" type="ORF">ONB1V03_LOCUS17430</name>
</gene>
<name>A0A7R9QWC2_9ACAR</name>
<evidence type="ECO:0000256" key="4">
    <source>
        <dbReference type="ARBA" id="ARBA00023136"/>
    </source>
</evidence>
<dbReference type="AlphaFoldDB" id="A0A7R9QWC2"/>
<evidence type="ECO:0000313" key="8">
    <source>
        <dbReference type="EMBL" id="CAD7660867.1"/>
    </source>
</evidence>
<feature type="transmembrane region" description="Helical" evidence="5">
    <location>
        <begin position="222"/>
        <end position="239"/>
    </location>
</feature>
<proteinExistence type="predicted"/>
<feature type="chain" id="PRO_5035680967" description="Amino acid transporter transmembrane domain-containing protein" evidence="6">
    <location>
        <begin position="26"/>
        <end position="352"/>
    </location>
</feature>
<feature type="signal peptide" evidence="6">
    <location>
        <begin position="1"/>
        <end position="25"/>
    </location>
</feature>
<feature type="transmembrane region" description="Helical" evidence="5">
    <location>
        <begin position="278"/>
        <end position="295"/>
    </location>
</feature>
<evidence type="ECO:0000256" key="1">
    <source>
        <dbReference type="ARBA" id="ARBA00004141"/>
    </source>
</evidence>
<protein>
    <recommendedName>
        <fullName evidence="7">Amino acid transporter transmembrane domain-containing protein</fullName>
    </recommendedName>
</protein>
<evidence type="ECO:0000313" key="9">
    <source>
        <dbReference type="Proteomes" id="UP000728032"/>
    </source>
</evidence>
<accession>A0A7R9QWC2</accession>
<feature type="transmembrane region" description="Helical" evidence="5">
    <location>
        <begin position="301"/>
        <end position="322"/>
    </location>
</feature>
<dbReference type="PANTHER" id="PTHR22950">
    <property type="entry name" value="AMINO ACID TRANSPORTER"/>
    <property type="match status" value="1"/>
</dbReference>
<dbReference type="GO" id="GO:0015179">
    <property type="term" value="F:L-amino acid transmembrane transporter activity"/>
    <property type="evidence" value="ECO:0007669"/>
    <property type="project" value="TreeGrafter"/>
</dbReference>
<organism evidence="8">
    <name type="scientific">Oppiella nova</name>
    <dbReference type="NCBI Taxonomy" id="334625"/>
    <lineage>
        <taxon>Eukaryota</taxon>
        <taxon>Metazoa</taxon>
        <taxon>Ecdysozoa</taxon>
        <taxon>Arthropoda</taxon>
        <taxon>Chelicerata</taxon>
        <taxon>Arachnida</taxon>
        <taxon>Acari</taxon>
        <taxon>Acariformes</taxon>
        <taxon>Sarcoptiformes</taxon>
        <taxon>Oribatida</taxon>
        <taxon>Brachypylina</taxon>
        <taxon>Oppioidea</taxon>
        <taxon>Oppiidae</taxon>
        <taxon>Oppiella</taxon>
    </lineage>
</organism>
<keyword evidence="3 5" id="KW-1133">Transmembrane helix</keyword>
<evidence type="ECO:0000256" key="6">
    <source>
        <dbReference type="SAM" id="SignalP"/>
    </source>
</evidence>
<dbReference type="EMBL" id="CAJPVJ010021561">
    <property type="protein sequence ID" value="CAG2178003.1"/>
    <property type="molecule type" value="Genomic_DNA"/>
</dbReference>
<keyword evidence="6" id="KW-0732">Signal</keyword>
<feature type="transmembrane region" description="Helical" evidence="5">
    <location>
        <begin position="136"/>
        <end position="159"/>
    </location>
</feature>
<feature type="transmembrane region" description="Helical" evidence="5">
    <location>
        <begin position="179"/>
        <end position="201"/>
    </location>
</feature>
<evidence type="ECO:0000256" key="5">
    <source>
        <dbReference type="SAM" id="Phobius"/>
    </source>
</evidence>
<feature type="transmembrane region" description="Helical" evidence="5">
    <location>
        <begin position="32"/>
        <end position="53"/>
    </location>
</feature>
<dbReference type="OrthoDB" id="655540at2759"/>
<keyword evidence="2 5" id="KW-0812">Transmembrane</keyword>
<dbReference type="Proteomes" id="UP000728032">
    <property type="component" value="Unassembled WGS sequence"/>
</dbReference>
<keyword evidence="4 5" id="KW-0472">Membrane</keyword>
<comment type="subcellular location">
    <subcellularLocation>
        <location evidence="1">Membrane</location>
        <topology evidence="1">Multi-pass membrane protein</topology>
    </subcellularLocation>
</comment>